<dbReference type="InterPro" id="IPR036236">
    <property type="entry name" value="Znf_C2H2_sf"/>
</dbReference>
<evidence type="ECO:0000313" key="4">
    <source>
        <dbReference type="Proteomes" id="UP000270296"/>
    </source>
</evidence>
<keyword evidence="1" id="KW-0862">Zinc</keyword>
<protein>
    <submittedName>
        <fullName evidence="5">C2H2-type domain-containing protein</fullName>
    </submittedName>
</protein>
<dbReference type="GO" id="GO:0008270">
    <property type="term" value="F:zinc ion binding"/>
    <property type="evidence" value="ECO:0007669"/>
    <property type="project" value="UniProtKB-KW"/>
</dbReference>
<evidence type="ECO:0000313" key="5">
    <source>
        <dbReference type="WBParaSite" id="SBAD_0000005301-mRNA-1"/>
    </source>
</evidence>
<dbReference type="WBParaSite" id="SBAD_0000005301-mRNA-1">
    <property type="protein sequence ID" value="SBAD_0000005301-mRNA-1"/>
    <property type="gene ID" value="SBAD_0000005301"/>
</dbReference>
<dbReference type="AlphaFoldDB" id="A0A183I8V2"/>
<dbReference type="PROSITE" id="PS50157">
    <property type="entry name" value="ZINC_FINGER_C2H2_2"/>
    <property type="match status" value="2"/>
</dbReference>
<sequence length="748" mass="79418">MEQQCNRMSGSFEPVAAAKMSSSTNVVFHSNGLSCSMADAGTSEMESIMLPDMSAAQFSSLLGGNQSNDYVDTLNLNLSGDYSSSGKMEASNPLNSNSGNLDAAVTSSPESIIISDVAAKQIMSVADFKCSGGLTNDVLLVSESTVAQCNSSCDTLRTVRVDAKHSASPVGLTALLSCSTSTLPASKGTNSCNNCTMPGRSWTPDSDSWDSGFSDCSMPCNYQVPLMQEVCMQNGSAMSTNYGSEKLLDLKTVNDSVVCGAEPDAVVSPDFMFWNESLPSIATNTANDVFSVSPVPDYGKEFGSSSASSSLFSSSSSFFTSDVNLNAKECRCELFGCSKMSLANSRADYTLTGAERYYEDSNSSLMEVFSRTSSESMVTGISISDGENHDVLTAVSNNLSSFDAVQDMTFQQSEQWNSFHRFTIESSPEVGSKSMAKAITLSSSSDSNYQFCVDQETLNSPLCRENCGQELDSVQSACSGLGTDQFSLTGDTAVVSIDNSTTTSAISNGGCPSSATVPLTDLQQICSDELNNSLASSPCSFSSSSEILPEMQKILSSSPALLSIHSDKAPQTTDRRFRLVDSCSDDPPITTSPLAVSAAVITEVHSKTAAPECLLIPSLEMTVILPSSSVGNDKTSTSVNAAGYRQNLAGGRRGDGSAYAVSGAPRPIFRCNACSKTFLLKKYLRRHERMQHQNGKVNCVARRAADDARLKSPTATAPYLDCPLCPKSFVSMKLLKQHVSFHARADSL</sequence>
<dbReference type="OrthoDB" id="6077919at2759"/>
<proteinExistence type="predicted"/>
<reference evidence="5" key="1">
    <citation type="submission" date="2016-06" db="UniProtKB">
        <authorList>
            <consortium name="WormBaseParasite"/>
        </authorList>
    </citation>
    <scope>IDENTIFICATION</scope>
</reference>
<feature type="domain" description="C2H2-type" evidence="2">
    <location>
        <begin position="669"/>
        <end position="697"/>
    </location>
</feature>
<keyword evidence="1" id="KW-0479">Metal-binding</keyword>
<dbReference type="Proteomes" id="UP000270296">
    <property type="component" value="Unassembled WGS sequence"/>
</dbReference>
<name>A0A183I8V2_9BILA</name>
<organism evidence="5">
    <name type="scientific">Soboliphyme baturini</name>
    <dbReference type="NCBI Taxonomy" id="241478"/>
    <lineage>
        <taxon>Eukaryota</taxon>
        <taxon>Metazoa</taxon>
        <taxon>Ecdysozoa</taxon>
        <taxon>Nematoda</taxon>
        <taxon>Enoplea</taxon>
        <taxon>Dorylaimia</taxon>
        <taxon>Dioctophymatida</taxon>
        <taxon>Dioctophymatoidea</taxon>
        <taxon>Soboliphymatidae</taxon>
        <taxon>Soboliphyme</taxon>
    </lineage>
</organism>
<keyword evidence="1" id="KW-0863">Zinc-finger</keyword>
<keyword evidence="4" id="KW-1185">Reference proteome</keyword>
<accession>A0A183I8V2</accession>
<dbReference type="Gene3D" id="3.30.160.60">
    <property type="entry name" value="Classic Zinc Finger"/>
    <property type="match status" value="1"/>
</dbReference>
<feature type="domain" description="C2H2-type" evidence="2">
    <location>
        <begin position="720"/>
        <end position="747"/>
    </location>
</feature>
<evidence type="ECO:0000259" key="2">
    <source>
        <dbReference type="PROSITE" id="PS50157"/>
    </source>
</evidence>
<evidence type="ECO:0000313" key="3">
    <source>
        <dbReference type="EMBL" id="VDO78918.1"/>
    </source>
</evidence>
<evidence type="ECO:0000256" key="1">
    <source>
        <dbReference type="PROSITE-ProRule" id="PRU00042"/>
    </source>
</evidence>
<dbReference type="EMBL" id="UZAM01000049">
    <property type="protein sequence ID" value="VDO78918.1"/>
    <property type="molecule type" value="Genomic_DNA"/>
</dbReference>
<dbReference type="InterPro" id="IPR013087">
    <property type="entry name" value="Znf_C2H2_type"/>
</dbReference>
<dbReference type="SUPFAM" id="SSF57667">
    <property type="entry name" value="beta-beta-alpha zinc fingers"/>
    <property type="match status" value="1"/>
</dbReference>
<gene>
    <name evidence="3" type="ORF">SBAD_LOCUS45</name>
</gene>
<dbReference type="SMART" id="SM00355">
    <property type="entry name" value="ZnF_C2H2"/>
    <property type="match status" value="2"/>
</dbReference>
<reference evidence="3 4" key="2">
    <citation type="submission" date="2018-11" db="EMBL/GenBank/DDBJ databases">
        <authorList>
            <consortium name="Pathogen Informatics"/>
        </authorList>
    </citation>
    <scope>NUCLEOTIDE SEQUENCE [LARGE SCALE GENOMIC DNA]</scope>
</reference>
<dbReference type="PROSITE" id="PS00028">
    <property type="entry name" value="ZINC_FINGER_C2H2_1"/>
    <property type="match status" value="2"/>
</dbReference>